<dbReference type="PANTHER" id="PTHR30283:SF4">
    <property type="entry name" value="PEROXIDE STRESS RESISTANCE PROTEIN YAAA"/>
    <property type="match status" value="1"/>
</dbReference>
<proteinExistence type="predicted"/>
<reference evidence="1" key="1">
    <citation type="journal article" date="2014" name="Int. J. Syst. Evol. Microbiol.">
        <title>Complete genome sequence of Corynebacterium casei LMG S-19264T (=DSM 44701T), isolated from a smear-ripened cheese.</title>
        <authorList>
            <consortium name="US DOE Joint Genome Institute (JGI-PGF)"/>
            <person name="Walter F."/>
            <person name="Albersmeier A."/>
            <person name="Kalinowski J."/>
            <person name="Ruckert C."/>
        </authorList>
    </citation>
    <scope>NUCLEOTIDE SEQUENCE</scope>
    <source>
        <strain evidence="1">JCM 3346</strain>
    </source>
</reference>
<dbReference type="PANTHER" id="PTHR30283">
    <property type="entry name" value="PEROXIDE STRESS RESPONSE PROTEIN YAAA"/>
    <property type="match status" value="1"/>
</dbReference>
<name>A0A918FF77_AGRME</name>
<reference evidence="1" key="2">
    <citation type="submission" date="2020-09" db="EMBL/GenBank/DDBJ databases">
        <authorList>
            <person name="Sun Q."/>
            <person name="Ohkuma M."/>
        </authorList>
    </citation>
    <scope>NUCLEOTIDE SEQUENCE</scope>
    <source>
        <strain evidence="1">JCM 3346</strain>
    </source>
</reference>
<dbReference type="Proteomes" id="UP000610303">
    <property type="component" value="Unassembled WGS sequence"/>
</dbReference>
<keyword evidence="2" id="KW-1185">Reference proteome</keyword>
<gene>
    <name evidence="1" type="ORF">GCM10010196_29610</name>
</gene>
<protein>
    <submittedName>
        <fullName evidence="1">Peroxide stress protein YaaA</fullName>
    </submittedName>
</protein>
<dbReference type="EMBL" id="BMRJ01000003">
    <property type="protein sequence ID" value="GGR33565.1"/>
    <property type="molecule type" value="Genomic_DNA"/>
</dbReference>
<dbReference type="AlphaFoldDB" id="A0A918FF77"/>
<evidence type="ECO:0000313" key="1">
    <source>
        <dbReference type="EMBL" id="GGR33565.1"/>
    </source>
</evidence>
<dbReference type="GO" id="GO:0005829">
    <property type="term" value="C:cytosol"/>
    <property type="evidence" value="ECO:0007669"/>
    <property type="project" value="TreeGrafter"/>
</dbReference>
<dbReference type="Pfam" id="PF03883">
    <property type="entry name" value="H2O2_YaaD"/>
    <property type="match status" value="1"/>
</dbReference>
<organism evidence="1 2">
    <name type="scientific">Agromyces mediolanus</name>
    <name type="common">Corynebacterium mediolanum</name>
    <dbReference type="NCBI Taxonomy" id="41986"/>
    <lineage>
        <taxon>Bacteria</taxon>
        <taxon>Bacillati</taxon>
        <taxon>Actinomycetota</taxon>
        <taxon>Actinomycetes</taxon>
        <taxon>Micrococcales</taxon>
        <taxon>Microbacteriaceae</taxon>
        <taxon>Agromyces</taxon>
    </lineage>
</organism>
<dbReference type="RefSeq" id="WP_189086157.1">
    <property type="nucleotide sequence ID" value="NZ_BMRJ01000003.1"/>
</dbReference>
<evidence type="ECO:0000313" key="2">
    <source>
        <dbReference type="Proteomes" id="UP000610303"/>
    </source>
</evidence>
<sequence>MLLVLPPSETKRTGGALPPLRLDALSYPSLERIRAELVAAVVELAADQDAAMRALKLGPRSAAEVEHDRRLATSPTMPALDRYTGVLYDALDAPSLDAGARAYAGRHVVVHSALFGLVGALDPIPAYRLSHDSRVPGRRLKQLWREPIATALAAHDGLVVDLRSEGYVELGPAPPGSVFVRVVAVDGDGRKRALNHFNKRAKGEFTRALLTARPEPLDDVDALIAWARSAGFELSLGAGAAAGSATAEPAVRELELLAA</sequence>
<comment type="caution">
    <text evidence="1">The sequence shown here is derived from an EMBL/GenBank/DDBJ whole genome shotgun (WGS) entry which is preliminary data.</text>
</comment>
<accession>A0A918FF77</accession>
<dbReference type="GO" id="GO:0033194">
    <property type="term" value="P:response to hydroperoxide"/>
    <property type="evidence" value="ECO:0007669"/>
    <property type="project" value="TreeGrafter"/>
</dbReference>
<dbReference type="InterPro" id="IPR005583">
    <property type="entry name" value="YaaA"/>
</dbReference>